<keyword evidence="2" id="KW-1185">Reference proteome</keyword>
<dbReference type="Proteomes" id="UP000791080">
    <property type="component" value="Unassembled WGS sequence"/>
</dbReference>
<dbReference type="EMBL" id="AUBJ02000001">
    <property type="protein sequence ID" value="MCP2330323.1"/>
    <property type="molecule type" value="Genomic_DNA"/>
</dbReference>
<protein>
    <submittedName>
        <fullName evidence="1">Nucleotidyltransferase</fullName>
    </submittedName>
</protein>
<accession>A0ABT1JCW0</accession>
<dbReference type="Gene3D" id="3.30.460.40">
    <property type="match status" value="1"/>
</dbReference>
<gene>
    <name evidence="1" type="ORF">G443_000593</name>
</gene>
<proteinExistence type="predicted"/>
<reference evidence="1 2" key="1">
    <citation type="submission" date="2022-06" db="EMBL/GenBank/DDBJ databases">
        <title>Genomic Encyclopedia of Type Strains, Phase I: the one thousand microbial genomes (KMG-I) project.</title>
        <authorList>
            <person name="Kyrpides N."/>
        </authorList>
    </citation>
    <scope>NUCLEOTIDE SEQUENCE [LARGE SCALE GENOMIC DNA]</scope>
    <source>
        <strain evidence="1 2">DSM 43889</strain>
    </source>
</reference>
<dbReference type="Pfam" id="PF14907">
    <property type="entry name" value="NTP_transf_5"/>
    <property type="match status" value="1"/>
</dbReference>
<sequence>MARAPWFPTLDLGPEWALLELLCPGPLEGHRRAMFLRLLRGGVHGGELVEQAMRHRLLPVLADSLRDEEVADLVQPSLRSELVGALMASRRRNATLARVAGSVCRALGEAGVPVAVTKGAALEPTVYGGRGCRRMSDVDLMIHPRHREVVSRIMTEAGYVNGLYDWREHRIAPLPRDIQLTYRLSPDHLPHYLRVDEDGGVIAVDFANSLTWAASDHQVDMDDVLGVLVPVRALAGEVELPTLAPRFQFLFTALHLFRESWFEASVERGNDRLLKFADLLRLWRADHADILEGLPEVVVRYDLGALLGWVLVHTDRTFGTSMAEELGVAGAVSEGWLASARAKGGRGLVWTGTMRERLHARDRQGLFAPAPAAPVSSAP</sequence>
<comment type="caution">
    <text evidence="1">The sequence shown here is derived from an EMBL/GenBank/DDBJ whole genome shotgun (WGS) entry which is preliminary data.</text>
</comment>
<evidence type="ECO:0000313" key="1">
    <source>
        <dbReference type="EMBL" id="MCP2330323.1"/>
    </source>
</evidence>
<organism evidence="1 2">
    <name type="scientific">Actinoalloteichus caeruleus DSM 43889</name>
    <dbReference type="NCBI Taxonomy" id="1120930"/>
    <lineage>
        <taxon>Bacteria</taxon>
        <taxon>Bacillati</taxon>
        <taxon>Actinomycetota</taxon>
        <taxon>Actinomycetes</taxon>
        <taxon>Pseudonocardiales</taxon>
        <taxon>Pseudonocardiaceae</taxon>
        <taxon>Actinoalloteichus</taxon>
        <taxon>Actinoalloteichus cyanogriseus</taxon>
    </lineage>
</organism>
<dbReference type="InterPro" id="IPR039498">
    <property type="entry name" value="NTP_transf_5"/>
</dbReference>
<name>A0ABT1JCW0_ACTCY</name>
<evidence type="ECO:0000313" key="2">
    <source>
        <dbReference type="Proteomes" id="UP000791080"/>
    </source>
</evidence>